<dbReference type="PROSITE" id="PS50943">
    <property type="entry name" value="HTH_CROC1"/>
    <property type="match status" value="1"/>
</dbReference>
<evidence type="ECO:0000313" key="4">
    <source>
        <dbReference type="Proteomes" id="UP001524473"/>
    </source>
</evidence>
<dbReference type="PANTHER" id="PTHR46558">
    <property type="entry name" value="TRACRIPTIONAL REGULATORY PROTEIN-RELATED-RELATED"/>
    <property type="match status" value="1"/>
</dbReference>
<dbReference type="Proteomes" id="UP001524473">
    <property type="component" value="Unassembled WGS sequence"/>
</dbReference>
<reference evidence="3 4" key="1">
    <citation type="submission" date="2022-06" db="EMBL/GenBank/DDBJ databases">
        <title>Isolation of gut microbiota from human fecal samples.</title>
        <authorList>
            <person name="Pamer E.G."/>
            <person name="Barat B."/>
            <person name="Waligurski E."/>
            <person name="Medina S."/>
            <person name="Paddock L."/>
            <person name="Mostad J."/>
        </authorList>
    </citation>
    <scope>NUCLEOTIDE SEQUENCE [LARGE SCALE GENOMIC DNA]</scope>
    <source>
        <strain evidence="3 4">DFI.9.73</strain>
    </source>
</reference>
<keyword evidence="4" id="KW-1185">Reference proteome</keyword>
<accession>A0ABT1RYV4</accession>
<dbReference type="RefSeq" id="WP_066867122.1">
    <property type="nucleotide sequence ID" value="NZ_CABKVV010000014.1"/>
</dbReference>
<dbReference type="SMART" id="SM00530">
    <property type="entry name" value="HTH_XRE"/>
    <property type="match status" value="1"/>
</dbReference>
<dbReference type="CDD" id="cd00093">
    <property type="entry name" value="HTH_XRE"/>
    <property type="match status" value="1"/>
</dbReference>
<evidence type="ECO:0000256" key="1">
    <source>
        <dbReference type="ARBA" id="ARBA00023125"/>
    </source>
</evidence>
<keyword evidence="1" id="KW-0238">DNA-binding</keyword>
<dbReference type="PANTHER" id="PTHR46558:SF4">
    <property type="entry name" value="DNA-BIDING PHAGE PROTEIN"/>
    <property type="match status" value="1"/>
</dbReference>
<protein>
    <submittedName>
        <fullName evidence="3">Helix-turn-helix domain-containing protein</fullName>
    </submittedName>
</protein>
<dbReference type="InterPro" id="IPR001387">
    <property type="entry name" value="Cro/C1-type_HTH"/>
</dbReference>
<dbReference type="Gene3D" id="1.10.260.40">
    <property type="entry name" value="lambda repressor-like DNA-binding domains"/>
    <property type="match status" value="1"/>
</dbReference>
<sequence length="80" mass="9470">MEEAIKEYDGEQVKRLISSRLRELRIKREMSQKEVAERLHMCRSTYTYYEAGKTLPDITMLLKLSGLYRMPLCELLQGLD</sequence>
<proteinExistence type="predicted"/>
<dbReference type="InterPro" id="IPR010982">
    <property type="entry name" value="Lambda_DNA-bd_dom_sf"/>
</dbReference>
<comment type="caution">
    <text evidence="3">The sequence shown here is derived from an EMBL/GenBank/DDBJ whole genome shotgun (WGS) entry which is preliminary data.</text>
</comment>
<dbReference type="SUPFAM" id="SSF47413">
    <property type="entry name" value="lambda repressor-like DNA-binding domains"/>
    <property type="match status" value="1"/>
</dbReference>
<feature type="domain" description="HTH cro/C1-type" evidence="2">
    <location>
        <begin position="21"/>
        <end position="75"/>
    </location>
</feature>
<gene>
    <name evidence="3" type="ORF">NE695_08015</name>
</gene>
<organism evidence="3 4">
    <name type="scientific">Neglectibacter timonensis</name>
    <dbReference type="NCBI Taxonomy" id="1776382"/>
    <lineage>
        <taxon>Bacteria</taxon>
        <taxon>Bacillati</taxon>
        <taxon>Bacillota</taxon>
        <taxon>Clostridia</taxon>
        <taxon>Eubacteriales</taxon>
        <taxon>Oscillospiraceae</taxon>
        <taxon>Neglectibacter</taxon>
    </lineage>
</organism>
<dbReference type="GeneID" id="90533759"/>
<dbReference type="Pfam" id="PF01381">
    <property type="entry name" value="HTH_3"/>
    <property type="match status" value="1"/>
</dbReference>
<dbReference type="EMBL" id="JANFZH010000015">
    <property type="protein sequence ID" value="MCQ4839858.1"/>
    <property type="molecule type" value="Genomic_DNA"/>
</dbReference>
<evidence type="ECO:0000313" key="3">
    <source>
        <dbReference type="EMBL" id="MCQ4839858.1"/>
    </source>
</evidence>
<evidence type="ECO:0000259" key="2">
    <source>
        <dbReference type="PROSITE" id="PS50943"/>
    </source>
</evidence>
<name>A0ABT1RYV4_9FIRM</name>